<dbReference type="PROSITE" id="PS01095">
    <property type="entry name" value="GH18_1"/>
    <property type="match status" value="1"/>
</dbReference>
<evidence type="ECO:0000259" key="12">
    <source>
        <dbReference type="PROSITE" id="PS51910"/>
    </source>
</evidence>
<evidence type="ECO:0000256" key="9">
    <source>
        <dbReference type="RuleBase" id="RU000489"/>
    </source>
</evidence>
<proteinExistence type="inferred from homology"/>
<keyword evidence="8" id="KW-0624">Polysaccharide degradation</keyword>
<dbReference type="SUPFAM" id="SSF51445">
    <property type="entry name" value="(Trans)glycosidases"/>
    <property type="match status" value="1"/>
</dbReference>
<comment type="caution">
    <text evidence="13">The sequence shown here is derived from an EMBL/GenBank/DDBJ whole genome shotgun (WGS) entry which is preliminary data.</text>
</comment>
<keyword evidence="6" id="KW-0119">Carbohydrate metabolism</keyword>
<feature type="domain" description="GH18" evidence="12">
    <location>
        <begin position="28"/>
        <end position="307"/>
    </location>
</feature>
<dbReference type="GO" id="GO:0005576">
    <property type="term" value="C:extracellular region"/>
    <property type="evidence" value="ECO:0007669"/>
    <property type="project" value="TreeGrafter"/>
</dbReference>
<evidence type="ECO:0000256" key="3">
    <source>
        <dbReference type="ARBA" id="ARBA00022801"/>
    </source>
</evidence>
<evidence type="ECO:0000256" key="6">
    <source>
        <dbReference type="ARBA" id="ARBA00023277"/>
    </source>
</evidence>
<dbReference type="GO" id="GO:0000272">
    <property type="term" value="P:polysaccharide catabolic process"/>
    <property type="evidence" value="ECO:0007669"/>
    <property type="project" value="UniProtKB-KW"/>
</dbReference>
<dbReference type="Pfam" id="PF00704">
    <property type="entry name" value="Glyco_hydro_18"/>
    <property type="match status" value="1"/>
</dbReference>
<evidence type="ECO:0000256" key="7">
    <source>
        <dbReference type="ARBA" id="ARBA00023295"/>
    </source>
</evidence>
<dbReference type="CDD" id="cd02877">
    <property type="entry name" value="GH18_hevamine_XipI_class_III"/>
    <property type="match status" value="1"/>
</dbReference>
<evidence type="ECO:0000256" key="11">
    <source>
        <dbReference type="SAM" id="SignalP"/>
    </source>
</evidence>
<evidence type="ECO:0000256" key="10">
    <source>
        <dbReference type="RuleBase" id="RU004453"/>
    </source>
</evidence>
<feature type="chain" id="PRO_5043011778" description="chitinase" evidence="11">
    <location>
        <begin position="27"/>
        <end position="307"/>
    </location>
</feature>
<evidence type="ECO:0000313" key="14">
    <source>
        <dbReference type="Proteomes" id="UP001370490"/>
    </source>
</evidence>
<evidence type="ECO:0000313" key="13">
    <source>
        <dbReference type="EMBL" id="KAK6925922.1"/>
    </source>
</evidence>
<dbReference type="GO" id="GO:0008843">
    <property type="term" value="F:endochitinase activity"/>
    <property type="evidence" value="ECO:0007669"/>
    <property type="project" value="UniProtKB-EC"/>
</dbReference>
<dbReference type="GO" id="GO:0006032">
    <property type="term" value="P:chitin catabolic process"/>
    <property type="evidence" value="ECO:0007669"/>
    <property type="project" value="UniProtKB-KW"/>
</dbReference>
<protein>
    <recommendedName>
        <fullName evidence="2">chitinase</fullName>
        <ecNumber evidence="2">3.2.1.14</ecNumber>
    </recommendedName>
</protein>
<dbReference type="FunFam" id="3.20.20.80:FF:000015">
    <property type="entry name" value="Acidic endochitinase SE2"/>
    <property type="match status" value="1"/>
</dbReference>
<dbReference type="InterPro" id="IPR045321">
    <property type="entry name" value="Cts1-like"/>
</dbReference>
<dbReference type="PANTHER" id="PTHR45708">
    <property type="entry name" value="ENDOCHITINASE"/>
    <property type="match status" value="1"/>
</dbReference>
<gene>
    <name evidence="13" type="ORF">RJ641_007641</name>
</gene>
<dbReference type="Proteomes" id="UP001370490">
    <property type="component" value="Unassembled WGS sequence"/>
</dbReference>
<keyword evidence="14" id="KW-1185">Reference proteome</keyword>
<dbReference type="AlphaFoldDB" id="A0AAN8Z5Q6"/>
<reference evidence="13 14" key="1">
    <citation type="submission" date="2023-12" db="EMBL/GenBank/DDBJ databases">
        <title>A high-quality genome assembly for Dillenia turbinata (Dilleniales).</title>
        <authorList>
            <person name="Chanderbali A."/>
        </authorList>
    </citation>
    <scope>NUCLEOTIDE SEQUENCE [LARGE SCALE GENOMIC DNA]</scope>
    <source>
        <strain evidence="13">LSX21</strain>
        <tissue evidence="13">Leaf</tissue>
    </source>
</reference>
<dbReference type="InterPro" id="IPR001579">
    <property type="entry name" value="Glyco_hydro_18_chit_AS"/>
</dbReference>
<evidence type="ECO:0000256" key="8">
    <source>
        <dbReference type="ARBA" id="ARBA00023326"/>
    </source>
</evidence>
<evidence type="ECO:0000256" key="1">
    <source>
        <dbReference type="ARBA" id="ARBA00000822"/>
    </source>
</evidence>
<dbReference type="EC" id="3.2.1.14" evidence="2"/>
<accession>A0AAN8Z5Q6</accession>
<dbReference type="PANTHER" id="PTHR45708:SF49">
    <property type="entry name" value="ENDOCHITINASE"/>
    <property type="match status" value="1"/>
</dbReference>
<name>A0AAN8Z5Q6_9MAGN</name>
<evidence type="ECO:0000256" key="4">
    <source>
        <dbReference type="ARBA" id="ARBA00023024"/>
    </source>
</evidence>
<dbReference type="InterPro" id="IPR017853">
    <property type="entry name" value="GH"/>
</dbReference>
<evidence type="ECO:0000256" key="2">
    <source>
        <dbReference type="ARBA" id="ARBA00012729"/>
    </source>
</evidence>
<keyword evidence="11" id="KW-0732">Signal</keyword>
<dbReference type="InterPro" id="IPR050542">
    <property type="entry name" value="Glycosyl_Hydrlase18_Chitinase"/>
</dbReference>
<keyword evidence="3 9" id="KW-0378">Hydrolase</keyword>
<comment type="catalytic activity">
    <reaction evidence="1">
        <text>Random endo-hydrolysis of N-acetyl-beta-D-glucosaminide (1-&gt;4)-beta-linkages in chitin and chitodextrins.</text>
        <dbReference type="EC" id="3.2.1.14"/>
    </reaction>
</comment>
<keyword evidence="7 9" id="KW-0326">Glycosidase</keyword>
<feature type="signal peptide" evidence="11">
    <location>
        <begin position="1"/>
        <end position="26"/>
    </location>
</feature>
<dbReference type="EMBL" id="JBAMMX010000015">
    <property type="protein sequence ID" value="KAK6925922.1"/>
    <property type="molecule type" value="Genomic_DNA"/>
</dbReference>
<keyword evidence="5" id="KW-1015">Disulfide bond</keyword>
<dbReference type="PROSITE" id="PS51910">
    <property type="entry name" value="GH18_2"/>
    <property type="match status" value="1"/>
</dbReference>
<sequence length="307" mass="33172">MAGHPPSALFFVSLLAIILFNHSSQAHTNISTYWGQNGNEGSLTDACDTGNYAFINIAFLYKFGGGQTPELNLAGHCDATTTGACAFLSDQITYCQDLGIQIRLSLGGGSGNYSLSSADDAAEVAAYLWNNYLGGESDSRPLGDAILDGIDFDIEIQSSYYDVLATLLHNYSTDSEEVYLSAAPQCVYPDANLNEALSTGLFDYVQIQFYNNPSCQYQDGNVTNLLNAWNQWTASVTAGEFFLGLPAAEEAAPSGGYIDPETLCDDVLPLISTSEKYGGVMLWSRYYDLLTNYSTAIVECSNALFPM</sequence>
<evidence type="ECO:0000256" key="5">
    <source>
        <dbReference type="ARBA" id="ARBA00023157"/>
    </source>
</evidence>
<comment type="similarity">
    <text evidence="10">Belongs to the glycosyl hydrolase 18 family.</text>
</comment>
<dbReference type="InterPro" id="IPR001223">
    <property type="entry name" value="Glyco_hydro18_cat"/>
</dbReference>
<dbReference type="Gene3D" id="3.20.20.80">
    <property type="entry name" value="Glycosidases"/>
    <property type="match status" value="1"/>
</dbReference>
<keyword evidence="4" id="KW-0146">Chitin degradation</keyword>
<organism evidence="13 14">
    <name type="scientific">Dillenia turbinata</name>
    <dbReference type="NCBI Taxonomy" id="194707"/>
    <lineage>
        <taxon>Eukaryota</taxon>
        <taxon>Viridiplantae</taxon>
        <taxon>Streptophyta</taxon>
        <taxon>Embryophyta</taxon>
        <taxon>Tracheophyta</taxon>
        <taxon>Spermatophyta</taxon>
        <taxon>Magnoliopsida</taxon>
        <taxon>eudicotyledons</taxon>
        <taxon>Gunneridae</taxon>
        <taxon>Pentapetalae</taxon>
        <taxon>Dilleniales</taxon>
        <taxon>Dilleniaceae</taxon>
        <taxon>Dillenia</taxon>
    </lineage>
</organism>